<dbReference type="InterPro" id="IPR052170">
    <property type="entry name" value="M29_Exopeptidase"/>
</dbReference>
<dbReference type="PANTHER" id="PTHR34448:SF1">
    <property type="entry name" value="BLL6088 PROTEIN"/>
    <property type="match status" value="1"/>
</dbReference>
<evidence type="ECO:0008006" key="3">
    <source>
        <dbReference type="Google" id="ProtNLM"/>
    </source>
</evidence>
<dbReference type="Pfam" id="PF02073">
    <property type="entry name" value="Peptidase_M29"/>
    <property type="match status" value="1"/>
</dbReference>
<reference evidence="2" key="1">
    <citation type="journal article" date="2014" name="Front. Microbiol.">
        <title>High frequency of phylogenetically diverse reductive dehalogenase-homologous genes in deep subseafloor sedimentary metagenomes.</title>
        <authorList>
            <person name="Kawai M."/>
            <person name="Futagami T."/>
            <person name="Toyoda A."/>
            <person name="Takaki Y."/>
            <person name="Nishi S."/>
            <person name="Hori S."/>
            <person name="Arai W."/>
            <person name="Tsubouchi T."/>
            <person name="Morono Y."/>
            <person name="Uchiyama I."/>
            <person name="Ito T."/>
            <person name="Fujiyama A."/>
            <person name="Inagaki F."/>
            <person name="Takami H."/>
        </authorList>
    </citation>
    <scope>NUCLEOTIDE SEQUENCE</scope>
    <source>
        <strain evidence="2">Expedition CK06-06</strain>
    </source>
</reference>
<name>X1VGQ2_9ZZZZ</name>
<evidence type="ECO:0000256" key="1">
    <source>
        <dbReference type="ARBA" id="ARBA00022723"/>
    </source>
</evidence>
<comment type="caution">
    <text evidence="2">The sequence shown here is derived from an EMBL/GenBank/DDBJ whole genome shotgun (WGS) entry which is preliminary data.</text>
</comment>
<evidence type="ECO:0000313" key="2">
    <source>
        <dbReference type="EMBL" id="GAJ13866.1"/>
    </source>
</evidence>
<keyword evidence="1" id="KW-0479">Metal-binding</keyword>
<dbReference type="PANTHER" id="PTHR34448">
    <property type="entry name" value="AMINOPEPTIDASE"/>
    <property type="match status" value="1"/>
</dbReference>
<gene>
    <name evidence="2" type="ORF">S12H4_51426</name>
</gene>
<sequence length="125" mass="14182">YPAIYRGREVIGVRLWFEQGKVVKASADKNEDFLLQTLDTDAGSRFVGEFAIGTSQGITRFTREILFDEKIGGSFHMALGAGYPETGSKNESAIHWDMICDLREGGEIWVDNERFYQNGKFMIDF</sequence>
<feature type="non-terminal residue" evidence="2">
    <location>
        <position position="1"/>
    </location>
</feature>
<dbReference type="SUPFAM" id="SSF144052">
    <property type="entry name" value="Thermophilic metalloprotease-like"/>
    <property type="match status" value="1"/>
</dbReference>
<dbReference type="EMBL" id="BARW01032500">
    <property type="protein sequence ID" value="GAJ13866.1"/>
    <property type="molecule type" value="Genomic_DNA"/>
</dbReference>
<dbReference type="GO" id="GO:0046872">
    <property type="term" value="F:metal ion binding"/>
    <property type="evidence" value="ECO:0007669"/>
    <property type="project" value="UniProtKB-KW"/>
</dbReference>
<accession>X1VGQ2</accession>
<protein>
    <recommendedName>
        <fullName evidence="3">Aminopeptidase</fullName>
    </recommendedName>
</protein>
<dbReference type="InterPro" id="IPR000787">
    <property type="entry name" value="Peptidase_M29"/>
</dbReference>
<dbReference type="AlphaFoldDB" id="X1VGQ2"/>
<dbReference type="GO" id="GO:0004177">
    <property type="term" value="F:aminopeptidase activity"/>
    <property type="evidence" value="ECO:0007669"/>
    <property type="project" value="InterPro"/>
</dbReference>
<organism evidence="2">
    <name type="scientific">marine sediment metagenome</name>
    <dbReference type="NCBI Taxonomy" id="412755"/>
    <lineage>
        <taxon>unclassified sequences</taxon>
        <taxon>metagenomes</taxon>
        <taxon>ecological metagenomes</taxon>
    </lineage>
</organism>
<proteinExistence type="predicted"/>
<dbReference type="GO" id="GO:0006508">
    <property type="term" value="P:proteolysis"/>
    <property type="evidence" value="ECO:0007669"/>
    <property type="project" value="InterPro"/>
</dbReference>